<feature type="non-terminal residue" evidence="1">
    <location>
        <position position="1"/>
    </location>
</feature>
<dbReference type="Proteomes" id="UP000499080">
    <property type="component" value="Unassembled WGS sequence"/>
</dbReference>
<accession>A0A4Y2KCE8</accession>
<organism evidence="1 2">
    <name type="scientific">Araneus ventricosus</name>
    <name type="common">Orbweaver spider</name>
    <name type="synonym">Epeira ventricosa</name>
    <dbReference type="NCBI Taxonomy" id="182803"/>
    <lineage>
        <taxon>Eukaryota</taxon>
        <taxon>Metazoa</taxon>
        <taxon>Ecdysozoa</taxon>
        <taxon>Arthropoda</taxon>
        <taxon>Chelicerata</taxon>
        <taxon>Arachnida</taxon>
        <taxon>Araneae</taxon>
        <taxon>Araneomorphae</taxon>
        <taxon>Entelegynae</taxon>
        <taxon>Araneoidea</taxon>
        <taxon>Araneidae</taxon>
        <taxon>Araneus</taxon>
    </lineage>
</organism>
<dbReference type="AlphaFoldDB" id="A0A4Y2KCE8"/>
<protein>
    <submittedName>
        <fullName evidence="1">Uncharacterized protein</fullName>
    </submittedName>
</protein>
<keyword evidence="2" id="KW-1185">Reference proteome</keyword>
<evidence type="ECO:0000313" key="1">
    <source>
        <dbReference type="EMBL" id="GBM99246.1"/>
    </source>
</evidence>
<evidence type="ECO:0000313" key="2">
    <source>
        <dbReference type="Proteomes" id="UP000499080"/>
    </source>
</evidence>
<proteinExistence type="predicted"/>
<sequence length="52" mass="5873">YPLIGGVFTNGNQNSYSHLNLITLPLYRPTGRHHEYVDEKLPDKLAGSQFTV</sequence>
<name>A0A4Y2KCE8_ARAVE</name>
<gene>
    <name evidence="1" type="ORF">AVEN_241538_1</name>
</gene>
<reference evidence="1 2" key="1">
    <citation type="journal article" date="2019" name="Sci. Rep.">
        <title>Orb-weaving spider Araneus ventricosus genome elucidates the spidroin gene catalogue.</title>
        <authorList>
            <person name="Kono N."/>
            <person name="Nakamura H."/>
            <person name="Ohtoshi R."/>
            <person name="Moran D.A.P."/>
            <person name="Shinohara A."/>
            <person name="Yoshida Y."/>
            <person name="Fujiwara M."/>
            <person name="Mori M."/>
            <person name="Tomita M."/>
            <person name="Arakawa K."/>
        </authorList>
    </citation>
    <scope>NUCLEOTIDE SEQUENCE [LARGE SCALE GENOMIC DNA]</scope>
</reference>
<comment type="caution">
    <text evidence="1">The sequence shown here is derived from an EMBL/GenBank/DDBJ whole genome shotgun (WGS) entry which is preliminary data.</text>
</comment>
<dbReference type="EMBL" id="BGPR01113854">
    <property type="protein sequence ID" value="GBM99246.1"/>
    <property type="molecule type" value="Genomic_DNA"/>
</dbReference>